<gene>
    <name evidence="2" type="ORF">KCV87_18615</name>
</gene>
<feature type="region of interest" description="Disordered" evidence="1">
    <location>
        <begin position="90"/>
        <end position="120"/>
    </location>
</feature>
<dbReference type="AlphaFoldDB" id="A0AA45R1D2"/>
<evidence type="ECO:0000313" key="2">
    <source>
        <dbReference type="EMBL" id="QUF01577.1"/>
    </source>
</evidence>
<organism evidence="2 3">
    <name type="scientific">Actinosynnema pretiosum subsp. pretiosum</name>
    <dbReference type="NCBI Taxonomy" id="103721"/>
    <lineage>
        <taxon>Bacteria</taxon>
        <taxon>Bacillati</taxon>
        <taxon>Actinomycetota</taxon>
        <taxon>Actinomycetes</taxon>
        <taxon>Pseudonocardiales</taxon>
        <taxon>Pseudonocardiaceae</taxon>
        <taxon>Actinosynnema</taxon>
    </lineage>
</organism>
<proteinExistence type="predicted"/>
<reference evidence="2" key="1">
    <citation type="submission" date="2021-04" db="EMBL/GenBank/DDBJ databases">
        <title>Genomic sequence of Actinosynnema pretiosum subsp. pretiosum ATCC 31280 (C-14919).</title>
        <authorList>
            <person name="Bai L."/>
            <person name="Wang X."/>
            <person name="Xiao Y."/>
        </authorList>
    </citation>
    <scope>NUCLEOTIDE SEQUENCE</scope>
    <source>
        <strain evidence="2">ATCC 31280</strain>
    </source>
</reference>
<dbReference type="EMBL" id="CP073249">
    <property type="protein sequence ID" value="QUF01577.1"/>
    <property type="molecule type" value="Genomic_DNA"/>
</dbReference>
<dbReference type="Proteomes" id="UP000677152">
    <property type="component" value="Chromosome"/>
</dbReference>
<evidence type="ECO:0000313" key="3">
    <source>
        <dbReference type="Proteomes" id="UP000677152"/>
    </source>
</evidence>
<name>A0AA45R1D2_9PSEU</name>
<feature type="region of interest" description="Disordered" evidence="1">
    <location>
        <begin position="1"/>
        <end position="38"/>
    </location>
</feature>
<feature type="compositionally biased region" description="Basic and acidic residues" evidence="1">
    <location>
        <begin position="90"/>
        <end position="102"/>
    </location>
</feature>
<protein>
    <submittedName>
        <fullName evidence="2">Uncharacterized protein</fullName>
    </submittedName>
</protein>
<evidence type="ECO:0000256" key="1">
    <source>
        <dbReference type="SAM" id="MobiDB-lite"/>
    </source>
</evidence>
<sequence>MTARCDGAAQAQEGAADRDRGLRARPGSPAPDAGPQESAWHTLLDLGEELDRRWSLIGGQVVMLVLAEHGRHAHRATDDGDVVLGLLPEEIGRQERPPRSDSGRPGFEIPGGNRALVRSERLPVRLGERVGRARRASV</sequence>
<accession>A0AA45R1D2</accession>